<name>A0AAV4NT06_CAEEX</name>
<gene>
    <name evidence="2" type="primary">AVEN_181300_1</name>
    <name evidence="2" type="ORF">CEXT_188621</name>
</gene>
<evidence type="ECO:0000256" key="1">
    <source>
        <dbReference type="SAM" id="MobiDB-lite"/>
    </source>
</evidence>
<comment type="caution">
    <text evidence="2">The sequence shown here is derived from an EMBL/GenBank/DDBJ whole genome shotgun (WGS) entry which is preliminary data.</text>
</comment>
<feature type="region of interest" description="Disordered" evidence="1">
    <location>
        <begin position="490"/>
        <end position="524"/>
    </location>
</feature>
<dbReference type="AlphaFoldDB" id="A0AAV4NT06"/>
<evidence type="ECO:0000313" key="3">
    <source>
        <dbReference type="Proteomes" id="UP001054945"/>
    </source>
</evidence>
<protein>
    <submittedName>
        <fullName evidence="2">Uncharacterized protein</fullName>
    </submittedName>
</protein>
<organism evidence="2 3">
    <name type="scientific">Caerostris extrusa</name>
    <name type="common">Bark spider</name>
    <name type="synonym">Caerostris bankana</name>
    <dbReference type="NCBI Taxonomy" id="172846"/>
    <lineage>
        <taxon>Eukaryota</taxon>
        <taxon>Metazoa</taxon>
        <taxon>Ecdysozoa</taxon>
        <taxon>Arthropoda</taxon>
        <taxon>Chelicerata</taxon>
        <taxon>Arachnida</taxon>
        <taxon>Araneae</taxon>
        <taxon>Araneomorphae</taxon>
        <taxon>Entelegynae</taxon>
        <taxon>Araneoidea</taxon>
        <taxon>Araneidae</taxon>
        <taxon>Caerostris</taxon>
    </lineage>
</organism>
<feature type="compositionally biased region" description="Polar residues" evidence="1">
    <location>
        <begin position="490"/>
        <end position="512"/>
    </location>
</feature>
<evidence type="ECO:0000313" key="2">
    <source>
        <dbReference type="EMBL" id="GIX87518.1"/>
    </source>
</evidence>
<dbReference type="Proteomes" id="UP001054945">
    <property type="component" value="Unassembled WGS sequence"/>
</dbReference>
<proteinExistence type="predicted"/>
<accession>A0AAV4NT06</accession>
<keyword evidence="3" id="KW-1185">Reference proteome</keyword>
<dbReference type="EMBL" id="BPLR01003685">
    <property type="protein sequence ID" value="GIX87518.1"/>
    <property type="molecule type" value="Genomic_DNA"/>
</dbReference>
<reference evidence="2 3" key="1">
    <citation type="submission" date="2021-06" db="EMBL/GenBank/DDBJ databases">
        <title>Caerostris extrusa draft genome.</title>
        <authorList>
            <person name="Kono N."/>
            <person name="Arakawa K."/>
        </authorList>
    </citation>
    <scope>NUCLEOTIDE SEQUENCE [LARGE SCALE GENOMIC DNA]</scope>
</reference>
<sequence length="563" mass="63591">MVIQNVKKNAVEKERFHDRTGSGGCVSKVFKRYYFNYVSKKSQNFDGATLIKQRYISVAAKKGYVVLLTASCLISDEVIVFPHNNTQIEEVLISDDDEPEYETFSYESSLDEKLRELDLYEDDMTIQQKEELLAVVVASWETAEKEKNRSEFYDDCLNAGTFSNDEIEFSFQESPELSNNASLLPSASSCLDVTLSVDPSNISCYLEDLKIHVQHQKRYSTRQVATRGRKYKSRRGQGPSKQLIGIDCSIHSPVDGYRKNETAECKLTEKETLEISMSSWKPCLSPKETPLTCAKRPYQEGKEEPMSKEEYIKNCEKVMEEFEFTRRESRELWYQSSNTLAKPYHLTKHSIYSQKLGKPDHYDIAVGVPGKMPRNMSPPPLIPRSELFPQTSQDVFQILKPSYSTIPNNFERMTTCSSGSASISSAKNGMSKVAKTQDIAIQGPSHSSNSPSHLFNSVEVILDEKLPHFNNLRGSDDKDLFWNAIDSDCSRTSGTKTKSHSFNSGCETNHTGSDSSDSSSVIDVETVGDDEELILKRKILQECSDVDQETSTDQNKRLKKSAS</sequence>